<dbReference type="EMBL" id="BMWD01000007">
    <property type="protein sequence ID" value="GGX56585.1"/>
    <property type="molecule type" value="Genomic_DNA"/>
</dbReference>
<dbReference type="SUPFAM" id="SSF109854">
    <property type="entry name" value="DinB/YfiT-like putative metalloenzymes"/>
    <property type="match status" value="1"/>
</dbReference>
<keyword evidence="2" id="KW-1185">Reference proteome</keyword>
<dbReference type="NCBIfam" id="NF047843">
    <property type="entry name" value="MST_Rv0443"/>
    <property type="match status" value="1"/>
</dbReference>
<protein>
    <recommendedName>
        <fullName evidence="3">Chorismate synthase</fullName>
    </recommendedName>
</protein>
<dbReference type="Proteomes" id="UP000645555">
    <property type="component" value="Unassembled WGS sequence"/>
</dbReference>
<accession>A0A918KA39</accession>
<evidence type="ECO:0000313" key="1">
    <source>
        <dbReference type="EMBL" id="GGX56585.1"/>
    </source>
</evidence>
<evidence type="ECO:0000313" key="2">
    <source>
        <dbReference type="Proteomes" id="UP000645555"/>
    </source>
</evidence>
<organism evidence="1 2">
    <name type="scientific">Streptomyces fructofermentans</name>
    <dbReference type="NCBI Taxonomy" id="152141"/>
    <lineage>
        <taxon>Bacteria</taxon>
        <taxon>Bacillati</taxon>
        <taxon>Actinomycetota</taxon>
        <taxon>Actinomycetes</taxon>
        <taxon>Kitasatosporales</taxon>
        <taxon>Streptomycetaceae</taxon>
        <taxon>Streptomyces</taxon>
    </lineage>
</organism>
<proteinExistence type="predicted"/>
<dbReference type="Pfam" id="PF04978">
    <property type="entry name" value="MST"/>
    <property type="match status" value="1"/>
</dbReference>
<dbReference type="RefSeq" id="WP_190035511.1">
    <property type="nucleotide sequence ID" value="NZ_BMWD01000007.1"/>
</dbReference>
<reference evidence="1" key="2">
    <citation type="submission" date="2020-09" db="EMBL/GenBank/DDBJ databases">
        <authorList>
            <person name="Sun Q."/>
            <person name="Ohkuma M."/>
        </authorList>
    </citation>
    <scope>NUCLEOTIDE SEQUENCE</scope>
    <source>
        <strain evidence="1">JCM 4956</strain>
    </source>
</reference>
<gene>
    <name evidence="1" type="ORF">GCM10010515_25060</name>
</gene>
<reference evidence="1" key="1">
    <citation type="journal article" date="2014" name="Int. J. Syst. Evol. Microbiol.">
        <title>Complete genome sequence of Corynebacterium casei LMG S-19264T (=DSM 44701T), isolated from a smear-ripened cheese.</title>
        <authorList>
            <consortium name="US DOE Joint Genome Institute (JGI-PGF)"/>
            <person name="Walter F."/>
            <person name="Albersmeier A."/>
            <person name="Kalinowski J."/>
            <person name="Ruckert C."/>
        </authorList>
    </citation>
    <scope>NUCLEOTIDE SEQUENCE</scope>
    <source>
        <strain evidence="1">JCM 4956</strain>
    </source>
</reference>
<dbReference type="InterPro" id="IPR034660">
    <property type="entry name" value="DinB/YfiT-like"/>
</dbReference>
<dbReference type="Gene3D" id="1.20.120.450">
    <property type="entry name" value="dinb family like domain"/>
    <property type="match status" value="1"/>
</dbReference>
<comment type="caution">
    <text evidence="1">The sequence shown here is derived from an EMBL/GenBank/DDBJ whole genome shotgun (WGS) entry which is preliminary data.</text>
</comment>
<dbReference type="AlphaFoldDB" id="A0A918KA39"/>
<sequence length="169" mass="18790">MRAKDVLVDSLGRVREEVHAVVEGLPPGDLNARLDDRSNSISWLVWHLTRIQDDHVAGAFGLDQLWTSEGWADRFALDLAVEDTGYAHTPRQVAEVRVDGGDLLLDHYDAVHERSLTCLHGLRAEDLDRVVDENWSPPVTLGVRLVSVVSDSLQHVGQAAFVRGVLSRR</sequence>
<name>A0A918KA39_9ACTN</name>
<evidence type="ECO:0008006" key="3">
    <source>
        <dbReference type="Google" id="ProtNLM"/>
    </source>
</evidence>
<dbReference type="InterPro" id="IPR007061">
    <property type="entry name" value="MST-like"/>
</dbReference>